<proteinExistence type="predicted"/>
<gene>
    <name evidence="3" type="ORF">FSB76_20145</name>
</gene>
<name>A0A5B8W5B7_9SPHI</name>
<dbReference type="InterPro" id="IPR036938">
    <property type="entry name" value="PAP2/HPO_sf"/>
</dbReference>
<dbReference type="AlphaFoldDB" id="A0A5B8W5B7"/>
<dbReference type="Pfam" id="PF01569">
    <property type="entry name" value="PAP2"/>
    <property type="match status" value="1"/>
</dbReference>
<keyword evidence="1" id="KW-0732">Signal</keyword>
<feature type="signal peptide" evidence="1">
    <location>
        <begin position="1"/>
        <end position="20"/>
    </location>
</feature>
<dbReference type="PANTHER" id="PTHR14969">
    <property type="entry name" value="SPHINGOSINE-1-PHOSPHATE PHOSPHOHYDROLASE"/>
    <property type="match status" value="1"/>
</dbReference>
<accession>A0A5B8W5B7</accession>
<keyword evidence="4" id="KW-1185">Reference proteome</keyword>
<protein>
    <submittedName>
        <fullName evidence="3">Phosphatase PAP2 family protein</fullName>
    </submittedName>
</protein>
<dbReference type="InterPro" id="IPR000326">
    <property type="entry name" value="PAP2/HPO"/>
</dbReference>
<organism evidence="3 4">
    <name type="scientific">Mucilaginibacter ginsenosidivorax</name>
    <dbReference type="NCBI Taxonomy" id="862126"/>
    <lineage>
        <taxon>Bacteria</taxon>
        <taxon>Pseudomonadati</taxon>
        <taxon>Bacteroidota</taxon>
        <taxon>Sphingobacteriia</taxon>
        <taxon>Sphingobacteriales</taxon>
        <taxon>Sphingobacteriaceae</taxon>
        <taxon>Mucilaginibacter</taxon>
    </lineage>
</organism>
<evidence type="ECO:0000256" key="1">
    <source>
        <dbReference type="SAM" id="SignalP"/>
    </source>
</evidence>
<dbReference type="PANTHER" id="PTHR14969:SF13">
    <property type="entry name" value="AT30094P"/>
    <property type="match status" value="1"/>
</dbReference>
<dbReference type="CDD" id="cd01610">
    <property type="entry name" value="PAP2_like"/>
    <property type="match status" value="1"/>
</dbReference>
<dbReference type="SUPFAM" id="SSF48317">
    <property type="entry name" value="Acid phosphatase/Vanadium-dependent haloperoxidase"/>
    <property type="match status" value="1"/>
</dbReference>
<dbReference type="EMBL" id="CP042437">
    <property type="protein sequence ID" value="QEC78136.1"/>
    <property type="molecule type" value="Genomic_DNA"/>
</dbReference>
<reference evidence="3 4" key="1">
    <citation type="journal article" date="2013" name="J. Microbiol.">
        <title>Mucilaginibacter ginsenosidivorax sp. nov., with ginsenoside converting activity isolated from sediment.</title>
        <authorList>
            <person name="Kim J.K."/>
            <person name="Choi T.E."/>
            <person name="Liu Q.M."/>
            <person name="Park H.Y."/>
            <person name="Yi T.H."/>
            <person name="Yoon M.H."/>
            <person name="Kim S.C."/>
            <person name="Im W.T."/>
        </authorList>
    </citation>
    <scope>NUCLEOTIDE SEQUENCE [LARGE SCALE GENOMIC DNA]</scope>
    <source>
        <strain evidence="3 4">KHI28</strain>
    </source>
</reference>
<feature type="domain" description="Phosphatidic acid phosphatase type 2/haloperoxidase" evidence="2">
    <location>
        <begin position="75"/>
        <end position="186"/>
    </location>
</feature>
<evidence type="ECO:0000313" key="3">
    <source>
        <dbReference type="EMBL" id="QEC78136.1"/>
    </source>
</evidence>
<feature type="chain" id="PRO_5023012628" evidence="1">
    <location>
        <begin position="21"/>
        <end position="208"/>
    </location>
</feature>
<dbReference type="KEGG" id="mgk:FSB76_20145"/>
<evidence type="ECO:0000313" key="4">
    <source>
        <dbReference type="Proteomes" id="UP000321362"/>
    </source>
</evidence>
<dbReference type="SMART" id="SM00014">
    <property type="entry name" value="acidPPc"/>
    <property type="match status" value="1"/>
</dbReference>
<dbReference type="RefSeq" id="WP_147056489.1">
    <property type="nucleotide sequence ID" value="NZ_CP042437.1"/>
</dbReference>
<evidence type="ECO:0000259" key="2">
    <source>
        <dbReference type="SMART" id="SM00014"/>
    </source>
</evidence>
<dbReference type="OrthoDB" id="9773582at2"/>
<dbReference type="Gene3D" id="1.20.144.10">
    <property type="entry name" value="Phosphatidic acid phosphatase type 2/haloperoxidase"/>
    <property type="match status" value="1"/>
</dbReference>
<sequence>MNKKIQLTLLALLFATGLFAQGADLNLLKAINGPPTGADSKWKFISDKAVIVNVAAPISLVVAGYINHDDNLKISGLQTAASFIVAGGATFVGKKLFNRDRPFVTHPDVIYAKEYPTDPSFPSGHTAFAFSTATSLSLAIPKWYVIAPSFAFASAVGYSRMYLGVHYPSDVLGGAIVGAGSAYLTWKLQKWIVGKKPHPALSKGGGAY</sequence>
<dbReference type="Proteomes" id="UP000321362">
    <property type="component" value="Chromosome"/>
</dbReference>